<accession>A0A2P2QRF0</accession>
<reference evidence="1" key="1">
    <citation type="submission" date="2018-02" db="EMBL/GenBank/DDBJ databases">
        <title>Rhizophora mucronata_Transcriptome.</title>
        <authorList>
            <person name="Meera S.P."/>
            <person name="Sreeshan A."/>
            <person name="Augustine A."/>
        </authorList>
    </citation>
    <scope>NUCLEOTIDE SEQUENCE</scope>
    <source>
        <tissue evidence="1">Leaf</tissue>
    </source>
</reference>
<proteinExistence type="predicted"/>
<name>A0A2P2QRF0_RHIMU</name>
<dbReference type="AlphaFoldDB" id="A0A2P2QRF0"/>
<sequence>MEILLTTVLHLPHHHIFYHVPVNLMMVVIQDLGHIHPHLQVANHLGQATN</sequence>
<dbReference type="EMBL" id="GGEC01088970">
    <property type="protein sequence ID" value="MBX69454.1"/>
    <property type="molecule type" value="Transcribed_RNA"/>
</dbReference>
<evidence type="ECO:0000313" key="1">
    <source>
        <dbReference type="EMBL" id="MBX69454.1"/>
    </source>
</evidence>
<protein>
    <submittedName>
        <fullName evidence="1">Uncharacterized protein</fullName>
    </submittedName>
</protein>
<organism evidence="1">
    <name type="scientific">Rhizophora mucronata</name>
    <name type="common">Asiatic mangrove</name>
    <dbReference type="NCBI Taxonomy" id="61149"/>
    <lineage>
        <taxon>Eukaryota</taxon>
        <taxon>Viridiplantae</taxon>
        <taxon>Streptophyta</taxon>
        <taxon>Embryophyta</taxon>
        <taxon>Tracheophyta</taxon>
        <taxon>Spermatophyta</taxon>
        <taxon>Magnoliopsida</taxon>
        <taxon>eudicotyledons</taxon>
        <taxon>Gunneridae</taxon>
        <taxon>Pentapetalae</taxon>
        <taxon>rosids</taxon>
        <taxon>fabids</taxon>
        <taxon>Malpighiales</taxon>
        <taxon>Rhizophoraceae</taxon>
        <taxon>Rhizophora</taxon>
    </lineage>
</organism>